<dbReference type="SUPFAM" id="SSF54928">
    <property type="entry name" value="RNA-binding domain, RBD"/>
    <property type="match status" value="1"/>
</dbReference>
<feature type="compositionally biased region" description="Polar residues" evidence="3">
    <location>
        <begin position="139"/>
        <end position="150"/>
    </location>
</feature>
<evidence type="ECO:0000256" key="3">
    <source>
        <dbReference type="SAM" id="MobiDB-lite"/>
    </source>
</evidence>
<dbReference type="EMBL" id="JABBWG010000006">
    <property type="protein sequence ID" value="KAG1821970.1"/>
    <property type="molecule type" value="Genomic_DNA"/>
</dbReference>
<dbReference type="InterPro" id="IPR000504">
    <property type="entry name" value="RRM_dom"/>
</dbReference>
<feature type="compositionally biased region" description="Basic and acidic residues" evidence="3">
    <location>
        <begin position="39"/>
        <end position="72"/>
    </location>
</feature>
<name>A0A9P7EHQ3_9AGAM</name>
<feature type="region of interest" description="Disordered" evidence="3">
    <location>
        <begin position="137"/>
        <end position="485"/>
    </location>
</feature>
<dbReference type="GeneID" id="64624439"/>
<evidence type="ECO:0000256" key="2">
    <source>
        <dbReference type="PROSITE-ProRule" id="PRU00176"/>
    </source>
</evidence>
<sequence length="485" mass="52773">VAPKKSKASKMSLNEFLGDSTLGSWADEMDSLPSAPSMRTDDDRSRPGDRFGRRDDFSSRPDRSFASPREDLPLPTQPPYTAYVANLSFDITEGELESFFGPHETKSIKIIKDRDDKPKGFGYVEFVELDGLKDALAKTGSSLSGRTVRTSVAEPPKERSGFSGSNFDDDSKFSGNWRREGPPPNMQDSRDSSRRRFDGPPGDRMPPPPSVSDEVSQWRSSKPLAKIPEPEAPSFKRRGSGFSTPEGQSPADSEDKWALGSKFKPSTEDPPSRFGSLRGSHDSQHARDPPADEGDWRAGRSRTSRYGLKPRMIATSSTPPTPQMGRRKLELLPRSSNSASPSPLSSPKMASNPGAPPAPKANPFGAARPVDVTSKEREITARVEKDREALKERVPHPMSRNSSRQATERSPITGTRSPPQVIATPPTPGSPRVSHATPTTSANIRPSISFANAASAKKDALNAKAEEKEESPVDKVTEQVAEVSV</sequence>
<feature type="compositionally biased region" description="Polar residues" evidence="3">
    <location>
        <begin position="241"/>
        <end position="251"/>
    </location>
</feature>
<comment type="caution">
    <text evidence="5">The sequence shown here is derived from an EMBL/GenBank/DDBJ whole genome shotgun (WGS) entry which is preliminary data.</text>
</comment>
<proteinExistence type="predicted"/>
<evidence type="ECO:0000256" key="1">
    <source>
        <dbReference type="ARBA" id="ARBA00022884"/>
    </source>
</evidence>
<feature type="compositionally biased region" description="Basic and acidic residues" evidence="3">
    <location>
        <begin position="373"/>
        <end position="395"/>
    </location>
</feature>
<reference evidence="5" key="1">
    <citation type="journal article" date="2020" name="New Phytol.">
        <title>Comparative genomics reveals dynamic genome evolution in host specialist ectomycorrhizal fungi.</title>
        <authorList>
            <person name="Lofgren L.A."/>
            <person name="Nguyen N.H."/>
            <person name="Vilgalys R."/>
            <person name="Ruytinx J."/>
            <person name="Liao H.L."/>
            <person name="Branco S."/>
            <person name="Kuo A."/>
            <person name="LaButti K."/>
            <person name="Lipzen A."/>
            <person name="Andreopoulos W."/>
            <person name="Pangilinan J."/>
            <person name="Riley R."/>
            <person name="Hundley H."/>
            <person name="Na H."/>
            <person name="Barry K."/>
            <person name="Grigoriev I.V."/>
            <person name="Stajich J.E."/>
            <person name="Kennedy P.G."/>
        </authorList>
    </citation>
    <scope>NUCLEOTIDE SEQUENCE</scope>
    <source>
        <strain evidence="5">MN1</strain>
    </source>
</reference>
<evidence type="ECO:0000259" key="4">
    <source>
        <dbReference type="PROSITE" id="PS50102"/>
    </source>
</evidence>
<keyword evidence="6" id="KW-1185">Reference proteome</keyword>
<dbReference type="PROSITE" id="PS50102">
    <property type="entry name" value="RRM"/>
    <property type="match status" value="1"/>
</dbReference>
<feature type="compositionally biased region" description="Basic and acidic residues" evidence="3">
    <location>
        <begin position="169"/>
        <end position="181"/>
    </location>
</feature>
<accession>A0A9P7EHQ3</accession>
<feature type="compositionally biased region" description="Basic and acidic residues" evidence="3">
    <location>
        <begin position="279"/>
        <end position="298"/>
    </location>
</feature>
<dbReference type="PANTHER" id="PTHR23236">
    <property type="entry name" value="EUKARYOTIC TRANSLATION INITIATION FACTOR 4B/4H"/>
    <property type="match status" value="1"/>
</dbReference>
<dbReference type="InterPro" id="IPR035979">
    <property type="entry name" value="RBD_domain_sf"/>
</dbReference>
<gene>
    <name evidence="5" type="ORF">BJ212DRAFT_1264518</name>
</gene>
<feature type="compositionally biased region" description="Polar residues" evidence="3">
    <location>
        <begin position="399"/>
        <end position="418"/>
    </location>
</feature>
<evidence type="ECO:0000313" key="5">
    <source>
        <dbReference type="EMBL" id="KAG1821970.1"/>
    </source>
</evidence>
<dbReference type="OrthoDB" id="48651at2759"/>
<feature type="domain" description="RRM" evidence="4">
    <location>
        <begin position="80"/>
        <end position="155"/>
    </location>
</feature>
<feature type="region of interest" description="Disordered" evidence="3">
    <location>
        <begin position="21"/>
        <end position="78"/>
    </location>
</feature>
<dbReference type="AlphaFoldDB" id="A0A9P7EHQ3"/>
<dbReference type="Gene3D" id="3.30.70.330">
    <property type="match status" value="1"/>
</dbReference>
<dbReference type="GO" id="GO:0003723">
    <property type="term" value="F:RNA binding"/>
    <property type="evidence" value="ECO:0007669"/>
    <property type="project" value="UniProtKB-UniRule"/>
</dbReference>
<dbReference type="Proteomes" id="UP000807769">
    <property type="component" value="Unassembled WGS sequence"/>
</dbReference>
<feature type="compositionally biased region" description="Low complexity" evidence="3">
    <location>
        <begin position="332"/>
        <end position="347"/>
    </location>
</feature>
<dbReference type="RefSeq" id="XP_041196710.1">
    <property type="nucleotide sequence ID" value="XM_041330422.1"/>
</dbReference>
<keyword evidence="1 2" id="KW-0694">RNA-binding</keyword>
<organism evidence="5 6">
    <name type="scientific">Suillus subaureus</name>
    <dbReference type="NCBI Taxonomy" id="48587"/>
    <lineage>
        <taxon>Eukaryota</taxon>
        <taxon>Fungi</taxon>
        <taxon>Dikarya</taxon>
        <taxon>Basidiomycota</taxon>
        <taxon>Agaricomycotina</taxon>
        <taxon>Agaricomycetes</taxon>
        <taxon>Agaricomycetidae</taxon>
        <taxon>Boletales</taxon>
        <taxon>Suillineae</taxon>
        <taxon>Suillaceae</taxon>
        <taxon>Suillus</taxon>
    </lineage>
</organism>
<feature type="compositionally biased region" description="Basic and acidic residues" evidence="3">
    <location>
        <begin position="456"/>
        <end position="477"/>
    </location>
</feature>
<dbReference type="Pfam" id="PF00076">
    <property type="entry name" value="RRM_1"/>
    <property type="match status" value="1"/>
</dbReference>
<feature type="non-terminal residue" evidence="5">
    <location>
        <position position="1"/>
    </location>
</feature>
<evidence type="ECO:0000313" key="6">
    <source>
        <dbReference type="Proteomes" id="UP000807769"/>
    </source>
</evidence>
<dbReference type="PANTHER" id="PTHR23236:SF11">
    <property type="entry name" value="EUKARYOTIC TRANSLATION INITIATION FACTOR 4H"/>
    <property type="match status" value="1"/>
</dbReference>
<dbReference type="SMART" id="SM00360">
    <property type="entry name" value="RRM"/>
    <property type="match status" value="1"/>
</dbReference>
<dbReference type="InterPro" id="IPR012677">
    <property type="entry name" value="Nucleotide-bd_a/b_plait_sf"/>
</dbReference>
<protein>
    <recommendedName>
        <fullName evidence="4">RRM domain-containing protein</fullName>
    </recommendedName>
</protein>
<dbReference type="GO" id="GO:0005730">
    <property type="term" value="C:nucleolus"/>
    <property type="evidence" value="ECO:0007669"/>
    <property type="project" value="TreeGrafter"/>
</dbReference>
<feature type="compositionally biased region" description="Polar residues" evidence="3">
    <location>
        <begin position="436"/>
        <end position="452"/>
    </location>
</feature>
<feature type="compositionally biased region" description="Basic and acidic residues" evidence="3">
    <location>
        <begin position="188"/>
        <end position="198"/>
    </location>
</feature>